<dbReference type="AlphaFoldDB" id="A0A1H8VEE8"/>
<reference evidence="4" key="1">
    <citation type="submission" date="2016-10" db="EMBL/GenBank/DDBJ databases">
        <authorList>
            <person name="Varghese N."/>
            <person name="Submissions S."/>
        </authorList>
    </citation>
    <scope>NUCLEOTIDE SEQUENCE [LARGE SCALE GENOMIC DNA]</scope>
    <source>
        <strain evidence="4">CGMCC 1.10121</strain>
    </source>
</reference>
<feature type="compositionally biased region" description="Basic and acidic residues" evidence="1">
    <location>
        <begin position="20"/>
        <end position="39"/>
    </location>
</feature>
<name>A0A1H8VEE8_9EURY</name>
<sequence length="266" mass="28688">MTDRIDLDELTESTDEQDEESKAGDWFWRGEGDPGDERPSLTTTDPADVDPSVPSDGEARSTDGPDPGDESEESIGSVLPHVPRENKDKPVGIPIDDGGAGGGQGRDQQTETPQVGADATEFDARPDSGQPTTSDSVSDPHGGGADDMTMAFTFNAIRSLVHPTQVVADASQWTDWLGIVGHVDAHIINKFQREHQIDIDFFNGSGTSPGERLAEIDEHSMFFAERMVVVGVVGEDESIAHEADWEFVPLSTAATKAEWTLRDESP</sequence>
<dbReference type="Proteomes" id="UP000199126">
    <property type="component" value="Unassembled WGS sequence"/>
</dbReference>
<feature type="domain" description="DUF7124" evidence="2">
    <location>
        <begin position="148"/>
        <end position="261"/>
    </location>
</feature>
<dbReference type="OrthoDB" id="305958at2157"/>
<evidence type="ECO:0000259" key="2">
    <source>
        <dbReference type="Pfam" id="PF23439"/>
    </source>
</evidence>
<dbReference type="InterPro" id="IPR055548">
    <property type="entry name" value="DUF7124"/>
</dbReference>
<evidence type="ECO:0000313" key="3">
    <source>
        <dbReference type="EMBL" id="SEP13765.1"/>
    </source>
</evidence>
<proteinExistence type="predicted"/>
<keyword evidence="4" id="KW-1185">Reference proteome</keyword>
<evidence type="ECO:0000313" key="4">
    <source>
        <dbReference type="Proteomes" id="UP000199126"/>
    </source>
</evidence>
<dbReference type="Pfam" id="PF23439">
    <property type="entry name" value="DUF7124"/>
    <property type="match status" value="1"/>
</dbReference>
<feature type="compositionally biased region" description="Low complexity" evidence="1">
    <location>
        <begin position="42"/>
        <end position="56"/>
    </location>
</feature>
<accession>A0A1H8VEE8</accession>
<evidence type="ECO:0000256" key="1">
    <source>
        <dbReference type="SAM" id="MobiDB-lite"/>
    </source>
</evidence>
<organism evidence="3 4">
    <name type="scientific">Halogranum amylolyticum</name>
    <dbReference type="NCBI Taxonomy" id="660520"/>
    <lineage>
        <taxon>Archaea</taxon>
        <taxon>Methanobacteriati</taxon>
        <taxon>Methanobacteriota</taxon>
        <taxon>Stenosarchaea group</taxon>
        <taxon>Halobacteria</taxon>
        <taxon>Halobacteriales</taxon>
        <taxon>Haloferacaceae</taxon>
    </lineage>
</organism>
<dbReference type="RefSeq" id="WP_089827107.1">
    <property type="nucleotide sequence ID" value="NZ_FODV01000016.1"/>
</dbReference>
<gene>
    <name evidence="3" type="ORF">SAMN04487948_11624</name>
</gene>
<protein>
    <recommendedName>
        <fullName evidence="2">DUF7124 domain-containing protein</fullName>
    </recommendedName>
</protein>
<feature type="compositionally biased region" description="Acidic residues" evidence="1">
    <location>
        <begin position="8"/>
        <end position="19"/>
    </location>
</feature>
<dbReference type="EMBL" id="FODV01000016">
    <property type="protein sequence ID" value="SEP13765.1"/>
    <property type="molecule type" value="Genomic_DNA"/>
</dbReference>
<feature type="region of interest" description="Disordered" evidence="1">
    <location>
        <begin position="1"/>
        <end position="145"/>
    </location>
</feature>